<dbReference type="InterPro" id="IPR020904">
    <property type="entry name" value="Sc_DH/Rdtase_CS"/>
</dbReference>
<dbReference type="AlphaFoldDB" id="E4T3K4"/>
<dbReference type="FunFam" id="3.40.50.720:FF:000084">
    <property type="entry name" value="Short-chain dehydrogenase reductase"/>
    <property type="match status" value="1"/>
</dbReference>
<dbReference type="KEGG" id="ppn:Palpr_1151"/>
<dbReference type="STRING" id="694427.Palpr_1151"/>
<dbReference type="Gene3D" id="3.40.50.720">
    <property type="entry name" value="NAD(P)-binding Rossmann-like Domain"/>
    <property type="match status" value="1"/>
</dbReference>
<dbReference type="SMART" id="SM00822">
    <property type="entry name" value="PKS_KR"/>
    <property type="match status" value="1"/>
</dbReference>
<dbReference type="PRINTS" id="PR00080">
    <property type="entry name" value="SDRFAMILY"/>
</dbReference>
<dbReference type="OrthoDB" id="9803333at2"/>
<dbReference type="RefSeq" id="WP_013444667.1">
    <property type="nucleotide sequence ID" value="NC_014734.1"/>
</dbReference>
<dbReference type="InterPro" id="IPR057326">
    <property type="entry name" value="KR_dom"/>
</dbReference>
<name>E4T3K4_PALPW</name>
<keyword evidence="5" id="KW-1185">Reference proteome</keyword>
<dbReference type="PRINTS" id="PR00081">
    <property type="entry name" value="GDHRDH"/>
</dbReference>
<comment type="similarity">
    <text evidence="1">Belongs to the short-chain dehydrogenases/reductases (SDR) family.</text>
</comment>
<gene>
    <name evidence="4" type="ordered locus">Palpr_1151</name>
</gene>
<dbReference type="GO" id="GO:0016491">
    <property type="term" value="F:oxidoreductase activity"/>
    <property type="evidence" value="ECO:0007669"/>
    <property type="project" value="UniProtKB-KW"/>
</dbReference>
<protein>
    <submittedName>
        <fullName evidence="4">Short-chain dehydrogenase/reductase SDR</fullName>
    </submittedName>
</protein>
<dbReference type="Proteomes" id="UP000008718">
    <property type="component" value="Chromosome"/>
</dbReference>
<dbReference type="PROSITE" id="PS00061">
    <property type="entry name" value="ADH_SHORT"/>
    <property type="match status" value="1"/>
</dbReference>
<dbReference type="EMBL" id="CP002345">
    <property type="protein sequence ID" value="ADQ79298.1"/>
    <property type="molecule type" value="Genomic_DNA"/>
</dbReference>
<dbReference type="SUPFAM" id="SSF51735">
    <property type="entry name" value="NAD(P)-binding Rossmann-fold domains"/>
    <property type="match status" value="1"/>
</dbReference>
<accession>E4T3K4</accession>
<keyword evidence="2" id="KW-0560">Oxidoreductase</keyword>
<evidence type="ECO:0000256" key="2">
    <source>
        <dbReference type="ARBA" id="ARBA00023002"/>
    </source>
</evidence>
<evidence type="ECO:0000259" key="3">
    <source>
        <dbReference type="SMART" id="SM00822"/>
    </source>
</evidence>
<sequence length="247" mass="26443">MNPFSLAGKTILVTGASSGIGRAIAVVCSQMGATLIVTGRNESRLSETVSMLEGDGHLQIAADLTNLPEMEKLVESLPKIDGLVNNAGIANPLVLQLTEENDVNDIFQTNTLVPVHLTRLVLQHKKLNKGASLVYISSINGNNCAYIGSSIYAASKSSLTGFMKAVALELSPRGIRANCINPGMIETDLLKAGSIGEEELEKDRLKYPLKRYGKPEEVAYAATYLLSDATQWMTGTSLLIDGGYTLQ</sequence>
<dbReference type="eggNOG" id="COG1028">
    <property type="taxonomic scope" value="Bacteria"/>
</dbReference>
<dbReference type="CDD" id="cd05233">
    <property type="entry name" value="SDR_c"/>
    <property type="match status" value="1"/>
</dbReference>
<reference key="1">
    <citation type="submission" date="2010-11" db="EMBL/GenBank/DDBJ databases">
        <title>The complete genome of Paludibacter propionicigenes DSM 17365.</title>
        <authorList>
            <consortium name="US DOE Joint Genome Institute (JGI-PGF)"/>
            <person name="Lucas S."/>
            <person name="Copeland A."/>
            <person name="Lapidus A."/>
            <person name="Bruce D."/>
            <person name="Goodwin L."/>
            <person name="Pitluck S."/>
            <person name="Kyrpides N."/>
            <person name="Mavromatis K."/>
            <person name="Ivanova N."/>
            <person name="Munk A.C."/>
            <person name="Brettin T."/>
            <person name="Detter J.C."/>
            <person name="Han C."/>
            <person name="Tapia R."/>
            <person name="Land M."/>
            <person name="Hauser L."/>
            <person name="Markowitz V."/>
            <person name="Cheng J.-F."/>
            <person name="Hugenholtz P."/>
            <person name="Woyke T."/>
            <person name="Wu D."/>
            <person name="Gronow S."/>
            <person name="Wellnitz S."/>
            <person name="Brambilla E."/>
            <person name="Klenk H.-P."/>
            <person name="Eisen J.A."/>
        </authorList>
    </citation>
    <scope>NUCLEOTIDE SEQUENCE</scope>
    <source>
        <strain>WB4</strain>
    </source>
</reference>
<reference evidence="4 5" key="2">
    <citation type="journal article" date="2011" name="Stand. Genomic Sci.">
        <title>Complete genome sequence of Paludibacter propionicigenes type strain (WB4).</title>
        <authorList>
            <person name="Gronow S."/>
            <person name="Munk C."/>
            <person name="Lapidus A."/>
            <person name="Nolan M."/>
            <person name="Lucas S."/>
            <person name="Hammon N."/>
            <person name="Deshpande S."/>
            <person name="Cheng J.F."/>
            <person name="Tapia R."/>
            <person name="Han C."/>
            <person name="Goodwin L."/>
            <person name="Pitluck S."/>
            <person name="Liolios K."/>
            <person name="Ivanova N."/>
            <person name="Mavromatis K."/>
            <person name="Mikhailova N."/>
            <person name="Pati A."/>
            <person name="Chen A."/>
            <person name="Palaniappan K."/>
            <person name="Land M."/>
            <person name="Hauser L."/>
            <person name="Chang Y.J."/>
            <person name="Jeffries C.D."/>
            <person name="Brambilla E."/>
            <person name="Rohde M."/>
            <person name="Goker M."/>
            <person name="Detter J.C."/>
            <person name="Woyke T."/>
            <person name="Bristow J."/>
            <person name="Eisen J.A."/>
            <person name="Markowitz V."/>
            <person name="Hugenholtz P."/>
            <person name="Kyrpides N.C."/>
            <person name="Klenk H.P."/>
        </authorList>
    </citation>
    <scope>NUCLEOTIDE SEQUENCE [LARGE SCALE GENOMIC DNA]</scope>
    <source>
        <strain evidence="5">DSM 17365 / JCM 13257 / WB4</strain>
    </source>
</reference>
<organism evidence="4 5">
    <name type="scientific">Paludibacter propionicigenes (strain DSM 17365 / JCM 13257 / WB4)</name>
    <dbReference type="NCBI Taxonomy" id="694427"/>
    <lineage>
        <taxon>Bacteria</taxon>
        <taxon>Pseudomonadati</taxon>
        <taxon>Bacteroidota</taxon>
        <taxon>Bacteroidia</taxon>
        <taxon>Bacteroidales</taxon>
        <taxon>Paludibacteraceae</taxon>
        <taxon>Paludibacter</taxon>
    </lineage>
</organism>
<dbReference type="PANTHER" id="PTHR43477">
    <property type="entry name" value="DIHYDROANTICAPSIN 7-DEHYDROGENASE"/>
    <property type="match status" value="1"/>
</dbReference>
<evidence type="ECO:0000256" key="1">
    <source>
        <dbReference type="ARBA" id="ARBA00006484"/>
    </source>
</evidence>
<dbReference type="InterPro" id="IPR002347">
    <property type="entry name" value="SDR_fam"/>
</dbReference>
<proteinExistence type="inferred from homology"/>
<dbReference type="InterPro" id="IPR036291">
    <property type="entry name" value="NAD(P)-bd_dom_sf"/>
</dbReference>
<dbReference type="InterPro" id="IPR051122">
    <property type="entry name" value="SDR_DHRS6-like"/>
</dbReference>
<evidence type="ECO:0000313" key="4">
    <source>
        <dbReference type="EMBL" id="ADQ79298.1"/>
    </source>
</evidence>
<dbReference type="HOGENOM" id="CLU_010194_1_0_10"/>
<dbReference type="Pfam" id="PF13561">
    <property type="entry name" value="adh_short_C2"/>
    <property type="match status" value="1"/>
</dbReference>
<feature type="domain" description="Ketoreductase" evidence="3">
    <location>
        <begin position="9"/>
        <end position="187"/>
    </location>
</feature>
<evidence type="ECO:0000313" key="5">
    <source>
        <dbReference type="Proteomes" id="UP000008718"/>
    </source>
</evidence>
<dbReference type="PANTHER" id="PTHR43477:SF1">
    <property type="entry name" value="DIHYDROANTICAPSIN 7-DEHYDROGENASE"/>
    <property type="match status" value="1"/>
</dbReference>